<dbReference type="PANTHER" id="PTHR10741">
    <property type="entry name" value="TRANSLIN AND TRANSLIN ASSOCIATED PROTEIN X"/>
    <property type="match status" value="1"/>
</dbReference>
<reference evidence="8 9" key="1">
    <citation type="journal article" date="2024" name="Insects">
        <title>An Improved Chromosome-Level Genome Assembly of the Firefly Pyrocoelia pectoralis.</title>
        <authorList>
            <person name="Fu X."/>
            <person name="Meyer-Rochow V.B."/>
            <person name="Ballantyne L."/>
            <person name="Zhu X."/>
        </authorList>
    </citation>
    <scope>NUCLEOTIDE SEQUENCE [LARGE SCALE GENOMIC DNA]</scope>
    <source>
        <strain evidence="8">XCY_ONT2</strain>
    </source>
</reference>
<dbReference type="GO" id="GO:0005634">
    <property type="term" value="C:nucleus"/>
    <property type="evidence" value="ECO:0007669"/>
    <property type="project" value="UniProtKB-SubCell"/>
</dbReference>
<dbReference type="Pfam" id="PF01997">
    <property type="entry name" value="Translin"/>
    <property type="match status" value="1"/>
</dbReference>
<evidence type="ECO:0000256" key="5">
    <source>
        <dbReference type="ARBA" id="ARBA00023242"/>
    </source>
</evidence>
<evidence type="ECO:0000313" key="8">
    <source>
        <dbReference type="EMBL" id="KAK5648608.1"/>
    </source>
</evidence>
<feature type="region of interest" description="Disordered" evidence="7">
    <location>
        <begin position="1"/>
        <end position="23"/>
    </location>
</feature>
<evidence type="ECO:0000313" key="9">
    <source>
        <dbReference type="Proteomes" id="UP001329430"/>
    </source>
</evidence>
<gene>
    <name evidence="8" type="ORF">RI129_003500</name>
</gene>
<dbReference type="Proteomes" id="UP001329430">
    <property type="component" value="Chromosome 2"/>
</dbReference>
<name>A0AAN7ZV47_9COLE</name>
<proteinExistence type="inferred from homology"/>
<evidence type="ECO:0000256" key="3">
    <source>
        <dbReference type="ARBA" id="ARBA00005902"/>
    </source>
</evidence>
<dbReference type="FunFam" id="1.20.58.200:FF:000001">
    <property type="entry name" value="Translin-associated factor X"/>
    <property type="match status" value="1"/>
</dbReference>
<keyword evidence="6" id="KW-0479">Metal-binding</keyword>
<feature type="binding site" evidence="6">
    <location>
        <position position="203"/>
    </location>
    <ligand>
        <name>Mg(2+)</name>
        <dbReference type="ChEBI" id="CHEBI:18420"/>
    </ligand>
</feature>
<sequence>MSGSKGSYRKGNYNKYRNDHPKISMKDKAKDLEEHLNENNPVYQMFKTYSVELDAKHDRYERIVKLGRDITIESKRIIFLLHSAATDLDDKKEQIYKEADLRLNQLIEKNFKLIAQELQGQDHYLYVRAYTAGLQEFVEALLYYQFLRRGNIEHWINLPGKLSYIVPKEVVDNTTETETTNTEISVTIPPVDFFLGLGDFTGELMRRCINSLGSGNIEDCFRICNYVKDIYTGFLCINSSGYKEVGRKVYTLKQSLQKMEYACYTIQVRGSEIPRHMLATVMNTVANPEITNEDDEGFY</sequence>
<dbReference type="SUPFAM" id="SSF74784">
    <property type="entry name" value="Translin"/>
    <property type="match status" value="1"/>
</dbReference>
<evidence type="ECO:0000256" key="6">
    <source>
        <dbReference type="PIRSR" id="PIRSR602848-1"/>
    </source>
</evidence>
<dbReference type="GO" id="GO:0043565">
    <property type="term" value="F:sequence-specific DNA binding"/>
    <property type="evidence" value="ECO:0007669"/>
    <property type="project" value="InterPro"/>
</dbReference>
<keyword evidence="4" id="KW-0963">Cytoplasm</keyword>
<dbReference type="InterPro" id="IPR016068">
    <property type="entry name" value="Translin_N"/>
</dbReference>
<dbReference type="AlphaFoldDB" id="A0AAN7ZV47"/>
<dbReference type="GO" id="GO:0005737">
    <property type="term" value="C:cytoplasm"/>
    <property type="evidence" value="ECO:0007669"/>
    <property type="project" value="UniProtKB-SubCell"/>
</dbReference>
<evidence type="ECO:0000256" key="1">
    <source>
        <dbReference type="ARBA" id="ARBA00004123"/>
    </source>
</evidence>
<comment type="caution">
    <text evidence="8">The sequence shown here is derived from an EMBL/GenBank/DDBJ whole genome shotgun (WGS) entry which is preliminary data.</text>
</comment>
<dbReference type="Gene3D" id="1.20.58.190">
    <property type="entry name" value="Translin, domain 1"/>
    <property type="match status" value="1"/>
</dbReference>
<feature type="binding site" evidence="6">
    <location>
        <position position="139"/>
    </location>
    <ligand>
        <name>Mg(2+)</name>
        <dbReference type="ChEBI" id="CHEBI:18420"/>
    </ligand>
</feature>
<keyword evidence="5" id="KW-0539">Nucleus</keyword>
<comment type="subcellular location">
    <subcellularLocation>
        <location evidence="2">Cytoplasm</location>
    </subcellularLocation>
    <subcellularLocation>
        <location evidence="1">Nucleus</location>
    </subcellularLocation>
</comment>
<dbReference type="GO" id="GO:0046872">
    <property type="term" value="F:metal ion binding"/>
    <property type="evidence" value="ECO:0007669"/>
    <property type="project" value="UniProtKB-KW"/>
</dbReference>
<keyword evidence="9" id="KW-1185">Reference proteome</keyword>
<evidence type="ECO:0000256" key="7">
    <source>
        <dbReference type="SAM" id="MobiDB-lite"/>
    </source>
</evidence>
<evidence type="ECO:0008006" key="10">
    <source>
        <dbReference type="Google" id="ProtNLM"/>
    </source>
</evidence>
<accession>A0AAN7ZV47</accession>
<comment type="similarity">
    <text evidence="3">Belongs to the translin family.</text>
</comment>
<keyword evidence="6" id="KW-0460">Magnesium</keyword>
<protein>
    <recommendedName>
        <fullName evidence="10">Translin-associated protein X</fullName>
    </recommendedName>
</protein>
<organism evidence="8 9">
    <name type="scientific">Pyrocoelia pectoralis</name>
    <dbReference type="NCBI Taxonomy" id="417401"/>
    <lineage>
        <taxon>Eukaryota</taxon>
        <taxon>Metazoa</taxon>
        <taxon>Ecdysozoa</taxon>
        <taxon>Arthropoda</taxon>
        <taxon>Hexapoda</taxon>
        <taxon>Insecta</taxon>
        <taxon>Pterygota</taxon>
        <taxon>Neoptera</taxon>
        <taxon>Endopterygota</taxon>
        <taxon>Coleoptera</taxon>
        <taxon>Polyphaga</taxon>
        <taxon>Elateriformia</taxon>
        <taxon>Elateroidea</taxon>
        <taxon>Lampyridae</taxon>
        <taxon>Lampyrinae</taxon>
        <taxon>Pyrocoelia</taxon>
    </lineage>
</organism>
<dbReference type="CDD" id="cd14820">
    <property type="entry name" value="TRAX"/>
    <property type="match status" value="1"/>
</dbReference>
<evidence type="ECO:0000256" key="2">
    <source>
        <dbReference type="ARBA" id="ARBA00004496"/>
    </source>
</evidence>
<evidence type="ECO:0000256" key="4">
    <source>
        <dbReference type="ARBA" id="ARBA00022490"/>
    </source>
</evidence>
<dbReference type="InterPro" id="IPR036081">
    <property type="entry name" value="Translin_sf"/>
</dbReference>
<dbReference type="Gene3D" id="1.20.58.200">
    <property type="entry name" value="Translin, domain 2"/>
    <property type="match status" value="1"/>
</dbReference>
<dbReference type="EMBL" id="JAVRBK010000002">
    <property type="protein sequence ID" value="KAK5648608.1"/>
    <property type="molecule type" value="Genomic_DNA"/>
</dbReference>
<dbReference type="InterPro" id="IPR002848">
    <property type="entry name" value="Translin_fam"/>
</dbReference>
<dbReference type="InterPro" id="IPR016069">
    <property type="entry name" value="Translin_C"/>
</dbReference>